<dbReference type="InterPro" id="IPR011048">
    <property type="entry name" value="Haem_d1_sf"/>
</dbReference>
<sequence length="629" mass="67764">MFKVSKPRNDIKVQVDGWSMPPFMGLTSYAAFKPVHGSQAIMMGDTVLFEDEVNPAMSAALDAGLEVTALHNHFFFDQPKVYFMHIGGHGDAAKLAEGVRKVYDRIAEVRSAHADPESAFPGQIGSPSSISPAPLEAVFGSKGQTNNGMFKVVVGRKANMHGVAVGNEMGVNTWAAFAGIDDEAVVDGDFAMRESELQAVLKSMRASGINIVAIHQHMTDETPRILFLHYWGQGEGCRSGKGRESCPGCTERKRAVTLRCSDAVPPMRSCAAVVGVSWEGFMKTLQHWRLRRPILWYLVLLVLSAVAGGLIPMIPRAAADEGDGNLPLAHVADIPLPGRTSRLDYESYDPDRHLLFIAHLGDAEVIVVDTNASRVIARISGISSVHGVLAVPAMSRVYASATGTDEIVAIDEATLKIAARMPGGHYPDGMAYAPDVHKLYASDETGSTETVVDVRSNRRVATIPLGGEVGNTQYDSQSHHVFVNVQTRNELVEIDPAVDRIVARIALPGADHNHGLLIDSPDRLAFIACQGNDKLLVFDMGARRVVQSFDIGKDPDVLAFDPGMYRLYVAGEAGVVSVFSVKGSNVAKIGEGRVGPNAHVVAIDPATHRSYFPLKDVGGRPVLRVMRPG</sequence>
<dbReference type="AlphaFoldDB" id="A0A6J5K0K8"/>
<dbReference type="EMBL" id="CADILN010000002">
    <property type="protein sequence ID" value="CAB4047923.1"/>
    <property type="molecule type" value="Genomic_DNA"/>
</dbReference>
<keyword evidence="1" id="KW-1133">Transmembrane helix</keyword>
<dbReference type="Gene3D" id="2.130.10.10">
    <property type="entry name" value="YVTN repeat-like/Quinoprotein amine dehydrogenase"/>
    <property type="match status" value="2"/>
</dbReference>
<dbReference type="PANTHER" id="PTHR47197:SF3">
    <property type="entry name" value="DIHYDRO-HEME D1 DEHYDROGENASE"/>
    <property type="match status" value="1"/>
</dbReference>
<keyword evidence="1" id="KW-0472">Membrane</keyword>
<evidence type="ECO:0000256" key="1">
    <source>
        <dbReference type="SAM" id="Phobius"/>
    </source>
</evidence>
<dbReference type="InterPro" id="IPR015943">
    <property type="entry name" value="WD40/YVTN_repeat-like_dom_sf"/>
</dbReference>
<dbReference type="SUPFAM" id="SSF51004">
    <property type="entry name" value="C-terminal (heme d1) domain of cytochrome cd1-nitrite reductase"/>
    <property type="match status" value="1"/>
</dbReference>
<feature type="transmembrane region" description="Helical" evidence="1">
    <location>
        <begin position="294"/>
        <end position="314"/>
    </location>
</feature>
<organism evidence="2 3">
    <name type="scientific">Paraburkholderia phenoliruptrix</name>
    <dbReference type="NCBI Taxonomy" id="252970"/>
    <lineage>
        <taxon>Bacteria</taxon>
        <taxon>Pseudomonadati</taxon>
        <taxon>Pseudomonadota</taxon>
        <taxon>Betaproteobacteria</taxon>
        <taxon>Burkholderiales</taxon>
        <taxon>Burkholderiaceae</taxon>
        <taxon>Paraburkholderia</taxon>
    </lineage>
</organism>
<gene>
    <name evidence="2" type="ORF">LMG9964_01557</name>
</gene>
<keyword evidence="1" id="KW-0812">Transmembrane</keyword>
<protein>
    <submittedName>
        <fullName evidence="2">Uncharacterized protein</fullName>
    </submittedName>
</protein>
<dbReference type="Pfam" id="PF07485">
    <property type="entry name" value="DUF1529"/>
    <property type="match status" value="2"/>
</dbReference>
<dbReference type="Proteomes" id="UP000494102">
    <property type="component" value="Unassembled WGS sequence"/>
</dbReference>
<dbReference type="InterPro" id="IPR011094">
    <property type="entry name" value="Uncharacterised_LppY/LpqO"/>
</dbReference>
<reference evidence="2 3" key="1">
    <citation type="submission" date="2020-04" db="EMBL/GenBank/DDBJ databases">
        <authorList>
            <person name="De Canck E."/>
        </authorList>
    </citation>
    <scope>NUCLEOTIDE SEQUENCE [LARGE SCALE GENOMIC DNA]</scope>
    <source>
        <strain evidence="2 3">LMG 9964</strain>
    </source>
</reference>
<dbReference type="PANTHER" id="PTHR47197">
    <property type="entry name" value="PROTEIN NIRF"/>
    <property type="match status" value="1"/>
</dbReference>
<evidence type="ECO:0000313" key="3">
    <source>
        <dbReference type="Proteomes" id="UP000494102"/>
    </source>
</evidence>
<evidence type="ECO:0000313" key="2">
    <source>
        <dbReference type="EMBL" id="CAB4047923.1"/>
    </source>
</evidence>
<name>A0A6J5K0K8_9BURK</name>
<dbReference type="InterPro" id="IPR051200">
    <property type="entry name" value="Host-pathogen_enzymatic-act"/>
</dbReference>
<proteinExistence type="predicted"/>
<accession>A0A6J5K0K8</accession>